<feature type="domain" description="Type I restriction modification DNA specificity" evidence="4">
    <location>
        <begin position="382"/>
        <end position="542"/>
    </location>
</feature>
<dbReference type="EMBL" id="JAOCEK010000010">
    <property type="protein sequence ID" value="MDH1335170.1"/>
    <property type="molecule type" value="Genomic_DNA"/>
</dbReference>
<dbReference type="GO" id="GO:0003677">
    <property type="term" value="F:DNA binding"/>
    <property type="evidence" value="ECO:0007669"/>
    <property type="project" value="UniProtKB-KW"/>
</dbReference>
<evidence type="ECO:0000256" key="3">
    <source>
        <dbReference type="ARBA" id="ARBA00023125"/>
    </source>
</evidence>
<evidence type="ECO:0000256" key="1">
    <source>
        <dbReference type="ARBA" id="ARBA00010923"/>
    </source>
</evidence>
<dbReference type="InterPro" id="IPR044946">
    <property type="entry name" value="Restrct_endonuc_typeI_TRD_sf"/>
</dbReference>
<keyword evidence="5" id="KW-0255">Endonuclease</keyword>
<dbReference type="InterPro" id="IPR051212">
    <property type="entry name" value="Type-I_RE_S_subunit"/>
</dbReference>
<dbReference type="SUPFAM" id="SSF116734">
    <property type="entry name" value="DNA methylase specificity domain"/>
    <property type="match status" value="2"/>
</dbReference>
<sequence length="566" mass="63614">MLKTSNDQRKLLPNFDQLFATTAQAPGGVARLRELILTLAVQGRLVAQDASDEPASELLKKIRVEKDRLIAEGKIKKDKPLAEIAKEEKPFELPVGWEWARVSDVAFSQAGFAFKSSGFNSLNAGLPLIRIRDVGFNSPETYFSGEYREEFLVASGDWLISMDGEFRVRKWEGSEALLNQRVSRLIFYFDNLPTSFIATALQFEIAKLQGTKAYTTVDHLSGSQISNALLPFPPLAEQSRIVARVEELMRLCDTLEEKGRLEHTQHQQLLQAMLDSLTQTQSAQELARHWQRLAHHFDLLIDRPEAVDALEQTILQLAVRGLLVEQDASEEPASELLKKIRAEKDRLITEGKIKKDKKTSLNDKSVKPFPLPNGWVWASFPELGEFGRGKSKHRPRNDPQLFDPPIYPLIQTGEVARAKRIINEVHSKYSDFGLAQSRLWPKGTLCITIAANIADAAILGFDACFPDSVVGFIPFSEKETTNYYLAFMETAKAEISAYAPATAQKNINLEILESIRIPIPPLAEQSRIVARVTELRALCQRLRDKLTQARRTQTQLAQAWVEQAAA</sequence>
<dbReference type="PANTHER" id="PTHR43140:SF1">
    <property type="entry name" value="TYPE I RESTRICTION ENZYME ECOKI SPECIFICITY SUBUNIT"/>
    <property type="match status" value="1"/>
</dbReference>
<dbReference type="CDD" id="cd17282">
    <property type="entry name" value="RMtype1_S_Eco16444ORF1681_TRD1-CR1_like"/>
    <property type="match status" value="1"/>
</dbReference>
<evidence type="ECO:0000256" key="2">
    <source>
        <dbReference type="ARBA" id="ARBA00022747"/>
    </source>
</evidence>
<reference evidence="5" key="1">
    <citation type="submission" date="2022-09" db="EMBL/GenBank/DDBJ databases">
        <title>Intensive care unit water sources are persistently colonized with multi-drug resistant bacteria and are the site of extensive horizontal gene transfer of antibiotic resistance genes.</title>
        <authorList>
            <person name="Diorio-Toth L."/>
        </authorList>
    </citation>
    <scope>NUCLEOTIDE SEQUENCE</scope>
    <source>
        <strain evidence="5">GD03832</strain>
    </source>
</reference>
<keyword evidence="3" id="KW-0238">DNA-binding</keyword>
<dbReference type="PANTHER" id="PTHR43140">
    <property type="entry name" value="TYPE-1 RESTRICTION ENZYME ECOKI SPECIFICITY PROTEIN"/>
    <property type="match status" value="1"/>
</dbReference>
<comment type="caution">
    <text evidence="5">The sequence shown here is derived from an EMBL/GenBank/DDBJ whole genome shotgun (WGS) entry which is preliminary data.</text>
</comment>
<keyword evidence="5" id="KW-0378">Hydrolase</keyword>
<dbReference type="EC" id="3.1.21.-" evidence="5"/>
<name>A0AA42Q114_9BURK</name>
<gene>
    <name evidence="5" type="ORF">N5D63_13575</name>
</gene>
<dbReference type="Gene3D" id="3.90.220.20">
    <property type="entry name" value="DNA methylase specificity domains"/>
    <property type="match status" value="2"/>
</dbReference>
<feature type="domain" description="Type I restriction modification DNA specificity" evidence="4">
    <location>
        <begin position="94"/>
        <end position="259"/>
    </location>
</feature>
<dbReference type="AlphaFoldDB" id="A0AA42Q114"/>
<evidence type="ECO:0000313" key="6">
    <source>
        <dbReference type="Proteomes" id="UP001161065"/>
    </source>
</evidence>
<keyword evidence="5" id="KW-0540">Nuclease</keyword>
<organism evidence="5 6">
    <name type="scientific">Comamonas thiooxydans</name>
    <dbReference type="NCBI Taxonomy" id="363952"/>
    <lineage>
        <taxon>Bacteria</taxon>
        <taxon>Pseudomonadati</taxon>
        <taxon>Pseudomonadota</taxon>
        <taxon>Betaproteobacteria</taxon>
        <taxon>Burkholderiales</taxon>
        <taxon>Comamonadaceae</taxon>
        <taxon>Comamonas</taxon>
    </lineage>
</organism>
<dbReference type="RefSeq" id="WP_280008435.1">
    <property type="nucleotide sequence ID" value="NZ_JAOCEK010000010.1"/>
</dbReference>
<dbReference type="Proteomes" id="UP001161065">
    <property type="component" value="Unassembled WGS sequence"/>
</dbReference>
<dbReference type="InterPro" id="IPR000055">
    <property type="entry name" value="Restrct_endonuc_typeI_TRD"/>
</dbReference>
<dbReference type="GO" id="GO:0009307">
    <property type="term" value="P:DNA restriction-modification system"/>
    <property type="evidence" value="ECO:0007669"/>
    <property type="project" value="UniProtKB-KW"/>
</dbReference>
<evidence type="ECO:0000259" key="4">
    <source>
        <dbReference type="Pfam" id="PF01420"/>
    </source>
</evidence>
<keyword evidence="2" id="KW-0680">Restriction system</keyword>
<proteinExistence type="inferred from homology"/>
<dbReference type="CDD" id="cd17257">
    <property type="entry name" value="RMtype1_S_EcoBI-TRD1-CR1_like"/>
    <property type="match status" value="1"/>
</dbReference>
<protein>
    <submittedName>
        <fullName evidence="5">Restriction endonuclease subunit S</fullName>
        <ecNumber evidence="5">3.1.21.-</ecNumber>
    </submittedName>
</protein>
<dbReference type="Pfam" id="PF01420">
    <property type="entry name" value="Methylase_S"/>
    <property type="match status" value="2"/>
</dbReference>
<evidence type="ECO:0000313" key="5">
    <source>
        <dbReference type="EMBL" id="MDH1335170.1"/>
    </source>
</evidence>
<dbReference type="GO" id="GO:0004519">
    <property type="term" value="F:endonuclease activity"/>
    <property type="evidence" value="ECO:0007669"/>
    <property type="project" value="UniProtKB-KW"/>
</dbReference>
<accession>A0AA42Q114</accession>
<comment type="similarity">
    <text evidence="1">Belongs to the type-I restriction system S methylase family.</text>
</comment>
<dbReference type="GO" id="GO:0016787">
    <property type="term" value="F:hydrolase activity"/>
    <property type="evidence" value="ECO:0007669"/>
    <property type="project" value="UniProtKB-KW"/>
</dbReference>